<dbReference type="PANTHER" id="PTHR33710:SF77">
    <property type="entry name" value="DNASE I-LIKE SUPERFAMILY PROTEIN"/>
    <property type="match status" value="1"/>
</dbReference>
<dbReference type="EMBL" id="JAAMPC010000013">
    <property type="protein sequence ID" value="KAG2271341.1"/>
    <property type="molecule type" value="Genomic_DNA"/>
</dbReference>
<organism evidence="4 5">
    <name type="scientific">Brassica carinata</name>
    <name type="common">Ethiopian mustard</name>
    <name type="synonym">Abyssinian cabbage</name>
    <dbReference type="NCBI Taxonomy" id="52824"/>
    <lineage>
        <taxon>Eukaryota</taxon>
        <taxon>Viridiplantae</taxon>
        <taxon>Streptophyta</taxon>
        <taxon>Embryophyta</taxon>
        <taxon>Tracheophyta</taxon>
        <taxon>Spermatophyta</taxon>
        <taxon>Magnoliopsida</taxon>
        <taxon>eudicotyledons</taxon>
        <taxon>Gunneridae</taxon>
        <taxon>Pentapetalae</taxon>
        <taxon>rosids</taxon>
        <taxon>malvids</taxon>
        <taxon>Brassicales</taxon>
        <taxon>Brassicaceae</taxon>
        <taxon>Brassiceae</taxon>
        <taxon>Brassica</taxon>
    </lineage>
</organism>
<dbReference type="Proteomes" id="UP000886595">
    <property type="component" value="Unassembled WGS sequence"/>
</dbReference>
<dbReference type="Gene3D" id="3.60.10.10">
    <property type="entry name" value="Endonuclease/exonuclease/phosphatase"/>
    <property type="match status" value="1"/>
</dbReference>
<dbReference type="Pfam" id="PF03372">
    <property type="entry name" value="Exo_endo_phos"/>
    <property type="match status" value="1"/>
</dbReference>
<evidence type="ECO:0000259" key="2">
    <source>
        <dbReference type="Pfam" id="PF03372"/>
    </source>
</evidence>
<dbReference type="Pfam" id="PF13966">
    <property type="entry name" value="zf-RVT"/>
    <property type="match status" value="1"/>
</dbReference>
<keyword evidence="5" id="KW-1185">Reference proteome</keyword>
<evidence type="ECO:0008006" key="6">
    <source>
        <dbReference type="Google" id="ProtNLM"/>
    </source>
</evidence>
<accession>A0A8X7UCV0</accession>
<dbReference type="InterPro" id="IPR005135">
    <property type="entry name" value="Endo/exonuclease/phosphatase"/>
</dbReference>
<dbReference type="OrthoDB" id="1113909at2759"/>
<dbReference type="GO" id="GO:0003824">
    <property type="term" value="F:catalytic activity"/>
    <property type="evidence" value="ECO:0007669"/>
    <property type="project" value="InterPro"/>
</dbReference>
<proteinExistence type="predicted"/>
<sequence length="456" mass="52996">MAGVTRIYAKKRFSHHTSPSKETLIRDSSGLTPAEKRLNENEDIKLSVRTYDDKSSALEHESSDTYSADSDGYHDDHKNFIRVQSRRSKKKNRGLVNLSVDSRIINKPWIVLGDFNQTLHPEEHSRPPTLNIDTKMRLFRETLLEADLADLTYKGPKFTWTNKSKTHLVAKKLDRVLVNDDWLSLNPDSIAIFGEPDFSDHAVCEMSFRFYNFPLHNEQFMDHLTDLWYSANVSGSAMFTIAKNLKLLKPGIRTFSRENYSNLERCVEDAYNTLLAVQQDILTAPSEAKAIMERLAMEKWLTLSKAEERFLLQRAHINSIQGVRLASWGLNIQTACCFCSNQDESRDHLFLNCTYTTALWNRNFERLDPRRMAFLTWEELLFWLRVSAASAPSTLKKISTQSLLYNVWRQHNSAVHLNGFLPLQTTFNTIDREIRNTISARRHRRKFTTLMQLWIR</sequence>
<name>A0A8X7UCV0_BRACI</name>
<dbReference type="InterPro" id="IPR026960">
    <property type="entry name" value="RVT-Znf"/>
</dbReference>
<protein>
    <recommendedName>
        <fullName evidence="6">Reverse transcriptase zinc-binding domain-containing protein</fullName>
    </recommendedName>
</protein>
<evidence type="ECO:0000256" key="1">
    <source>
        <dbReference type="SAM" id="MobiDB-lite"/>
    </source>
</evidence>
<gene>
    <name evidence="4" type="ORF">Bca52824_065896</name>
</gene>
<evidence type="ECO:0000259" key="3">
    <source>
        <dbReference type="Pfam" id="PF13966"/>
    </source>
</evidence>
<reference evidence="4 5" key="1">
    <citation type="submission" date="2020-02" db="EMBL/GenBank/DDBJ databases">
        <authorList>
            <person name="Ma Q."/>
            <person name="Huang Y."/>
            <person name="Song X."/>
            <person name="Pei D."/>
        </authorList>
    </citation>
    <scope>NUCLEOTIDE SEQUENCE [LARGE SCALE GENOMIC DNA]</scope>
    <source>
        <strain evidence="4">Sxm20200214</strain>
        <tissue evidence="4">Leaf</tissue>
    </source>
</reference>
<evidence type="ECO:0000313" key="5">
    <source>
        <dbReference type="Proteomes" id="UP000886595"/>
    </source>
</evidence>
<dbReference type="PANTHER" id="PTHR33710">
    <property type="entry name" value="BNAC02G09200D PROTEIN"/>
    <property type="match status" value="1"/>
</dbReference>
<dbReference type="InterPro" id="IPR036691">
    <property type="entry name" value="Endo/exonu/phosph_ase_sf"/>
</dbReference>
<evidence type="ECO:0000313" key="4">
    <source>
        <dbReference type="EMBL" id="KAG2271341.1"/>
    </source>
</evidence>
<feature type="domain" description="Reverse transcriptase zinc-binding" evidence="3">
    <location>
        <begin position="323"/>
        <end position="360"/>
    </location>
</feature>
<feature type="domain" description="Endonuclease/exonuclease/phosphatase" evidence="2">
    <location>
        <begin position="97"/>
        <end position="201"/>
    </location>
</feature>
<dbReference type="SUPFAM" id="SSF56219">
    <property type="entry name" value="DNase I-like"/>
    <property type="match status" value="1"/>
</dbReference>
<comment type="caution">
    <text evidence="4">The sequence shown here is derived from an EMBL/GenBank/DDBJ whole genome shotgun (WGS) entry which is preliminary data.</text>
</comment>
<dbReference type="AlphaFoldDB" id="A0A8X7UCV0"/>
<feature type="region of interest" description="Disordered" evidence="1">
    <location>
        <begin position="10"/>
        <end position="42"/>
    </location>
</feature>